<evidence type="ECO:0000313" key="3">
    <source>
        <dbReference type="Proteomes" id="UP000184536"/>
    </source>
</evidence>
<keyword evidence="1" id="KW-1133">Transmembrane helix</keyword>
<organism evidence="2 3">
    <name type="scientific">Geosporobacter subterraneus DSM 17957</name>
    <dbReference type="NCBI Taxonomy" id="1121919"/>
    <lineage>
        <taxon>Bacteria</taxon>
        <taxon>Bacillati</taxon>
        <taxon>Bacillota</taxon>
        <taxon>Clostridia</taxon>
        <taxon>Peptostreptococcales</taxon>
        <taxon>Thermotaleaceae</taxon>
        <taxon>Geosporobacter</taxon>
    </lineage>
</organism>
<keyword evidence="1" id="KW-0812">Transmembrane</keyword>
<proteinExistence type="predicted"/>
<dbReference type="InterPro" id="IPR021338">
    <property type="entry name" value="DUF2953"/>
</dbReference>
<dbReference type="EMBL" id="FQZV01000003">
    <property type="protein sequence ID" value="SHI56699.1"/>
    <property type="molecule type" value="Genomic_DNA"/>
</dbReference>
<name>A0A1M6C6U5_9FIRM</name>
<dbReference type="Proteomes" id="UP000184536">
    <property type="component" value="Unassembled WGS sequence"/>
</dbReference>
<evidence type="ECO:0008006" key="4">
    <source>
        <dbReference type="Google" id="ProtNLM"/>
    </source>
</evidence>
<keyword evidence="3" id="KW-1185">Reference proteome</keyword>
<evidence type="ECO:0000313" key="2">
    <source>
        <dbReference type="EMBL" id="SHI56699.1"/>
    </source>
</evidence>
<keyword evidence="1" id="KW-0472">Membrane</keyword>
<accession>A0A1M6C6U5</accession>
<protein>
    <recommendedName>
        <fullName evidence="4">DUF2953 domain-containing protein</fullName>
    </recommendedName>
</protein>
<reference evidence="3" key="1">
    <citation type="submission" date="2016-11" db="EMBL/GenBank/DDBJ databases">
        <authorList>
            <person name="Varghese N."/>
            <person name="Submissions S."/>
        </authorList>
    </citation>
    <scope>NUCLEOTIDE SEQUENCE [LARGE SCALE GENOMIC DNA]</scope>
    <source>
        <strain evidence="3">DSM 17957</strain>
    </source>
</reference>
<feature type="transmembrane region" description="Helical" evidence="1">
    <location>
        <begin position="6"/>
        <end position="27"/>
    </location>
</feature>
<evidence type="ECO:0000256" key="1">
    <source>
        <dbReference type="SAM" id="Phobius"/>
    </source>
</evidence>
<dbReference type="AlphaFoldDB" id="A0A1M6C6U5"/>
<dbReference type="STRING" id="1121919.SAMN02745975_00179"/>
<dbReference type="RefSeq" id="WP_110939491.1">
    <property type="nucleotide sequence ID" value="NZ_FQZV01000003.1"/>
</dbReference>
<gene>
    <name evidence="2" type="ORF">SAMN02745975_00179</name>
</gene>
<sequence>MPIYLWILFFIFLISLAVFFMPIVIHIHITKDERDDRIAISFKTLFGFIKYKMEFPMINWIISLQKEPVLEVDAKINKNDKPQQKPKKRNLFDPKEIGNYQNKIGGFVERHFKVLYYIGEKISVKTLQWKTILGTGDAAITGTLIGVIWAMKGMLISILQNHVTCEEADIFVQPNFREQRFMTYFNSIIQIKTGHIIIAALKLGLSFIKKGGEGNGKSSN</sequence>
<dbReference type="OrthoDB" id="1953500at2"/>
<dbReference type="Pfam" id="PF11167">
    <property type="entry name" value="DUF2953"/>
    <property type="match status" value="1"/>
</dbReference>